<dbReference type="PROSITE" id="PS50181">
    <property type="entry name" value="FBOX"/>
    <property type="match status" value="1"/>
</dbReference>
<keyword evidence="4" id="KW-1185">Reference proteome</keyword>
<dbReference type="Proteomes" id="UP000225277">
    <property type="component" value="Unassembled WGS sequence"/>
</dbReference>
<dbReference type="AlphaFoldDB" id="A0A2D3VF26"/>
<proteinExistence type="predicted"/>
<dbReference type="InterPro" id="IPR036047">
    <property type="entry name" value="F-box-like_dom_sf"/>
</dbReference>
<dbReference type="STRING" id="112498.A0A2D3VF26"/>
<organism evidence="3 4">
    <name type="scientific">Ramularia collo-cygni</name>
    <dbReference type="NCBI Taxonomy" id="112498"/>
    <lineage>
        <taxon>Eukaryota</taxon>
        <taxon>Fungi</taxon>
        <taxon>Dikarya</taxon>
        <taxon>Ascomycota</taxon>
        <taxon>Pezizomycotina</taxon>
        <taxon>Dothideomycetes</taxon>
        <taxon>Dothideomycetidae</taxon>
        <taxon>Mycosphaerellales</taxon>
        <taxon>Mycosphaerellaceae</taxon>
        <taxon>Ramularia</taxon>
    </lineage>
</organism>
<dbReference type="RefSeq" id="XP_023627248.1">
    <property type="nucleotide sequence ID" value="XM_023771480.1"/>
</dbReference>
<name>A0A2D3VF26_9PEZI</name>
<protein>
    <recommendedName>
        <fullName evidence="2">F-box domain-containing protein</fullName>
    </recommendedName>
</protein>
<feature type="domain" description="F-box" evidence="2">
    <location>
        <begin position="293"/>
        <end position="339"/>
    </location>
</feature>
<dbReference type="InterPro" id="IPR001810">
    <property type="entry name" value="F-box_dom"/>
</dbReference>
<feature type="region of interest" description="Disordered" evidence="1">
    <location>
        <begin position="18"/>
        <end position="99"/>
    </location>
</feature>
<evidence type="ECO:0000259" key="2">
    <source>
        <dbReference type="PROSITE" id="PS50181"/>
    </source>
</evidence>
<gene>
    <name evidence="3" type="ORF">RCC_06218</name>
</gene>
<evidence type="ECO:0000313" key="4">
    <source>
        <dbReference type="Proteomes" id="UP000225277"/>
    </source>
</evidence>
<feature type="compositionally biased region" description="Acidic residues" evidence="1">
    <location>
        <begin position="90"/>
        <end position="99"/>
    </location>
</feature>
<evidence type="ECO:0000313" key="3">
    <source>
        <dbReference type="EMBL" id="CZT20359.1"/>
    </source>
</evidence>
<dbReference type="OrthoDB" id="9984533at2759"/>
<sequence length="988" mass="109300">MGDWEIYCAICAAGFAVPIYDDDDYPGDGNNDEVESGDDDHEEEDGDAEMDDAEDDDGADDIADDDNAANDAAEADEDTATEDNGAADQQETEDDPEEDDAAIRRVKNLFPKEIAVQRLQWLKKFRTIGQNPHASGLTQCYLTGPAVQHEFGEAGIQRGDHPNAQTLEEDAVSCYRKDDEETGDLPVHDSCFTILCRVFARARGIDFEWKPDETNAEFPFELDSLFSCLASTRGEYECFLQLDHGFEPEQYFGLEWERIYDFFDPLESVDLESLTRDATTTKSTTATSSSGSNDLLDVLPNELHAKILDLTPQEDLVPFMKASGTIRRITEPEKFWKHRLQLDAPWLWEMKNDDTRNWKERYNAVMMQAFKPMREAEKGSHVSGLANRKRIWHVCEQILQLYQESGASLRPQQTTSEFEDGVVGRYLPIVATQKESKFRGETAFFFDKASDMHSAKQLRLKWTESGALCGIQVSTDCGTATLGAGDSSSGTESVLDMTADDWIEKLVLNISLVEEKHQRIAVTGVTIWQLSQAVTVLGSDKGYKRLLEPLPGNGIVGLKTQFAEGIITHLGLLEHPAGLTKLRSAIDNKISKLLWKHHLPSTDLRFKDYHFGYWTCDTKWDLTPMETLIFGSTDAEQSTMTGIGATADLGYFEIHRSNGSSARVGQRDGPIKVFPIDGPGGERIDGLEIIVGPLPVGLTLVTTHGRRGVFGKRYDNNRHVETSEHGHGVAGLYCSFGYNSTGKDRLSSLGLVLSPHIDRPPMNHPLPAETNNLIWEPKAPPPSWHAVGKLYGPKHQGEISVLIDLSRPIKKIEGLFPAPNWLDEIEIGGFTIHYSDHNPLEQSTHLGFPPKQWPTSDTASSKDLAKMERHPGMAIGSWGETDTGKSHVSTDEEALHQPTTWDLGDDGDTIDSVSVWAGEYLHGLQFHSKGGEDSPRWGKCGGEPAGRIKAGGEERIVGLKIILGSQRLGFTAPAMSPLAIQGMSDAPL</sequence>
<dbReference type="SUPFAM" id="SSF81383">
    <property type="entry name" value="F-box domain"/>
    <property type="match status" value="1"/>
</dbReference>
<feature type="compositionally biased region" description="Acidic residues" evidence="1">
    <location>
        <begin position="20"/>
        <end position="81"/>
    </location>
</feature>
<dbReference type="EMBL" id="FJUY01000009">
    <property type="protein sequence ID" value="CZT20359.1"/>
    <property type="molecule type" value="Genomic_DNA"/>
</dbReference>
<evidence type="ECO:0000256" key="1">
    <source>
        <dbReference type="SAM" id="MobiDB-lite"/>
    </source>
</evidence>
<accession>A0A2D3VF26</accession>
<reference evidence="3 4" key="1">
    <citation type="submission" date="2016-03" db="EMBL/GenBank/DDBJ databases">
        <authorList>
            <person name="Ploux O."/>
        </authorList>
    </citation>
    <scope>NUCLEOTIDE SEQUENCE [LARGE SCALE GENOMIC DNA]</scope>
    <source>
        <strain evidence="3 4">URUG2</strain>
    </source>
</reference>
<dbReference type="GeneID" id="35601359"/>